<dbReference type="OrthoDB" id="9795420at2"/>
<dbReference type="EMBL" id="PQVG01000007">
    <property type="protein sequence ID" value="POY38283.1"/>
    <property type="molecule type" value="Genomic_DNA"/>
</dbReference>
<comment type="caution">
    <text evidence="1">The sequence shown here is derived from an EMBL/GenBank/DDBJ whole genome shotgun (WGS) entry which is preliminary data.</text>
</comment>
<keyword evidence="2" id="KW-1185">Reference proteome</keyword>
<name>A0A2S5A857_9FLAO</name>
<gene>
    <name evidence="1" type="ORF">C3L50_12655</name>
</gene>
<protein>
    <submittedName>
        <fullName evidence="1">Uncharacterized protein</fullName>
    </submittedName>
</protein>
<evidence type="ECO:0000313" key="1">
    <source>
        <dbReference type="EMBL" id="POY38283.1"/>
    </source>
</evidence>
<reference evidence="1 2" key="1">
    <citation type="submission" date="2018-01" db="EMBL/GenBank/DDBJ databases">
        <authorList>
            <person name="Gaut B.S."/>
            <person name="Morton B.R."/>
            <person name="Clegg M.T."/>
            <person name="Duvall M.R."/>
        </authorList>
    </citation>
    <scope>NUCLEOTIDE SEQUENCE [LARGE SCALE GENOMIC DNA]</scope>
    <source>
        <strain evidence="1 2">HR-AY</strain>
    </source>
</reference>
<dbReference type="AlphaFoldDB" id="A0A2S5A857"/>
<organism evidence="1 2">
    <name type="scientific">Flavobacterium alvei</name>
    <dbReference type="NCBI Taxonomy" id="2080416"/>
    <lineage>
        <taxon>Bacteria</taxon>
        <taxon>Pseudomonadati</taxon>
        <taxon>Bacteroidota</taxon>
        <taxon>Flavobacteriia</taxon>
        <taxon>Flavobacteriales</taxon>
        <taxon>Flavobacteriaceae</taxon>
        <taxon>Flavobacterium</taxon>
    </lineage>
</organism>
<evidence type="ECO:0000313" key="2">
    <source>
        <dbReference type="Proteomes" id="UP000237310"/>
    </source>
</evidence>
<proteinExistence type="predicted"/>
<accession>A0A2S5A857</accession>
<sequence>MNNIFYFSLKVLRKLYAKSFGTVLENPICVIDPDEASKLIYNALNADEPCMIARFGSTELNCLTNYLGIVNDKGKYFDYIKGNATAWWWNPKVISQMSTHSGFFPPTVEKIEQFCELMLQDIPAVDILGSWRPEEKLLEKELKNAHKINLLLLEPYWAENHWSRVLEGKKVLVVHPFAEDIEQQYLKRGLLFKKNILPQFELTTIKSVQSLAGEKVGFKDWFEALDYMKAEIDKVDYDICLIGCGAYGFHLAAHVKRSGKKGFHYGGALQLLFGIKGKRWENELFGKDELGEKGKYPALFNEHWIYPGDKSRPKNANAIEGACYW</sequence>
<dbReference type="Proteomes" id="UP000237310">
    <property type="component" value="Unassembled WGS sequence"/>
</dbReference>